<dbReference type="InterPro" id="IPR040442">
    <property type="entry name" value="Pyrv_kinase-like_dom_sf"/>
</dbReference>
<dbReference type="Gene3D" id="3.20.20.60">
    <property type="entry name" value="Phosphoenolpyruvate-binding domains"/>
    <property type="match status" value="1"/>
</dbReference>
<evidence type="ECO:0000259" key="4">
    <source>
        <dbReference type="Pfam" id="PF03328"/>
    </source>
</evidence>
<comment type="caution">
    <text evidence="5">The sequence shown here is derived from an EMBL/GenBank/DDBJ whole genome shotgun (WGS) entry which is preliminary data.</text>
</comment>
<dbReference type="Pfam" id="PF03328">
    <property type="entry name" value="HpcH_HpaI"/>
    <property type="match status" value="1"/>
</dbReference>
<comment type="similarity">
    <text evidence="1">Belongs to the HpcH/HpaI aldolase family.</text>
</comment>
<reference evidence="5 6" key="1">
    <citation type="submission" date="2018-02" db="EMBL/GenBank/DDBJ databases">
        <title>The draft genome of Phyllobacterium myrsinacearum DSM5892.</title>
        <authorList>
            <person name="Li L."/>
            <person name="Liu L."/>
            <person name="Zhang X."/>
            <person name="Wang T."/>
        </authorList>
    </citation>
    <scope>NUCLEOTIDE SEQUENCE [LARGE SCALE GENOMIC DNA]</scope>
    <source>
        <strain evidence="5 6">DSM 5892</strain>
    </source>
</reference>
<name>A0A2S9JQT3_9HYPH</name>
<accession>A0A2S9JQT3</accession>
<dbReference type="RefSeq" id="WP_105733774.1">
    <property type="nucleotide sequence ID" value="NZ_PVBT01000002.1"/>
</dbReference>
<organism evidence="5 6">
    <name type="scientific">Phyllobacterium myrsinacearum</name>
    <dbReference type="NCBI Taxonomy" id="28101"/>
    <lineage>
        <taxon>Bacteria</taxon>
        <taxon>Pseudomonadati</taxon>
        <taxon>Pseudomonadota</taxon>
        <taxon>Alphaproteobacteria</taxon>
        <taxon>Hyphomicrobiales</taxon>
        <taxon>Phyllobacteriaceae</taxon>
        <taxon>Phyllobacterium</taxon>
    </lineage>
</organism>
<keyword evidence="2" id="KW-0479">Metal-binding</keyword>
<dbReference type="AlphaFoldDB" id="A0A2S9JQT3"/>
<keyword evidence="3" id="KW-0456">Lyase</keyword>
<dbReference type="OrthoDB" id="9802624at2"/>
<dbReference type="InterPro" id="IPR015813">
    <property type="entry name" value="Pyrv/PenolPyrv_kinase-like_dom"/>
</dbReference>
<dbReference type="InterPro" id="IPR050251">
    <property type="entry name" value="HpcH-HpaI_aldolase"/>
</dbReference>
<gene>
    <name evidence="5" type="ORF">C5750_10395</name>
</gene>
<evidence type="ECO:0000313" key="5">
    <source>
        <dbReference type="EMBL" id="PRD55545.1"/>
    </source>
</evidence>
<evidence type="ECO:0000313" key="6">
    <source>
        <dbReference type="Proteomes" id="UP000238563"/>
    </source>
</evidence>
<dbReference type="GO" id="GO:0005737">
    <property type="term" value="C:cytoplasm"/>
    <property type="evidence" value="ECO:0007669"/>
    <property type="project" value="TreeGrafter"/>
</dbReference>
<dbReference type="PANTHER" id="PTHR30502:SF0">
    <property type="entry name" value="PHOSPHOENOLPYRUVATE CARBOXYLASE FAMILY PROTEIN"/>
    <property type="match status" value="1"/>
</dbReference>
<dbReference type="SUPFAM" id="SSF51621">
    <property type="entry name" value="Phosphoenolpyruvate/pyruvate domain"/>
    <property type="match status" value="1"/>
</dbReference>
<evidence type="ECO:0000256" key="3">
    <source>
        <dbReference type="ARBA" id="ARBA00023239"/>
    </source>
</evidence>
<dbReference type="GO" id="GO:0046872">
    <property type="term" value="F:metal ion binding"/>
    <property type="evidence" value="ECO:0007669"/>
    <property type="project" value="UniProtKB-KW"/>
</dbReference>
<proteinExistence type="inferred from homology"/>
<dbReference type="InterPro" id="IPR005000">
    <property type="entry name" value="Aldolase/citrate-lyase_domain"/>
</dbReference>
<evidence type="ECO:0000256" key="1">
    <source>
        <dbReference type="ARBA" id="ARBA00005568"/>
    </source>
</evidence>
<sequence length="266" mass="28447">MTITAGFAASVRAPGPVFGTWMGTPHPIIAETISQTGLDFVIADGEHGAVSPHALLEILPAADRYSMPIVYRVAYNRPEYIRAAFDSGVAGVLVPMVNSAEQAAAAVAAAKYPPHGSRGMGAWRASNYYQDGANYIVRADDETVVILQVETVEAVRNVNAIAAVPGIDVLYLGPGDLALSQGVEPGLLHPSLLESYKTVVSAARQNGIKTGIDVASIEFMKEYASIGIELFSFRSDHFYILDGGRRAASQMRDCFQESVDSRSIQI</sequence>
<dbReference type="GO" id="GO:0016832">
    <property type="term" value="F:aldehyde-lyase activity"/>
    <property type="evidence" value="ECO:0007669"/>
    <property type="project" value="TreeGrafter"/>
</dbReference>
<protein>
    <recommendedName>
        <fullName evidence="4">HpcH/HpaI aldolase/citrate lyase domain-containing protein</fullName>
    </recommendedName>
</protein>
<dbReference type="Proteomes" id="UP000238563">
    <property type="component" value="Unassembled WGS sequence"/>
</dbReference>
<dbReference type="EMBL" id="PVBT01000002">
    <property type="protein sequence ID" value="PRD55545.1"/>
    <property type="molecule type" value="Genomic_DNA"/>
</dbReference>
<dbReference type="PANTHER" id="PTHR30502">
    <property type="entry name" value="2-KETO-3-DEOXY-L-RHAMNONATE ALDOLASE"/>
    <property type="match status" value="1"/>
</dbReference>
<evidence type="ECO:0000256" key="2">
    <source>
        <dbReference type="ARBA" id="ARBA00022723"/>
    </source>
</evidence>
<feature type="domain" description="HpcH/HpaI aldolase/citrate lyase" evidence="4">
    <location>
        <begin position="19"/>
        <end position="210"/>
    </location>
</feature>
<keyword evidence="6" id="KW-1185">Reference proteome</keyword>